<protein>
    <submittedName>
        <fullName evidence="2">Uncharacterized protein</fullName>
    </submittedName>
</protein>
<evidence type="ECO:0000313" key="2">
    <source>
        <dbReference type="WBParaSite" id="nRc.2.0.1.t45554-RA"/>
    </source>
</evidence>
<reference evidence="2" key="1">
    <citation type="submission" date="2022-11" db="UniProtKB">
        <authorList>
            <consortium name="WormBaseParasite"/>
        </authorList>
    </citation>
    <scope>IDENTIFICATION</scope>
</reference>
<evidence type="ECO:0000313" key="1">
    <source>
        <dbReference type="Proteomes" id="UP000887565"/>
    </source>
</evidence>
<dbReference type="AlphaFoldDB" id="A0A915L367"/>
<dbReference type="Proteomes" id="UP000887565">
    <property type="component" value="Unplaced"/>
</dbReference>
<accession>A0A915L367</accession>
<organism evidence="1 2">
    <name type="scientific">Romanomermis culicivorax</name>
    <name type="common">Nematode worm</name>
    <dbReference type="NCBI Taxonomy" id="13658"/>
    <lineage>
        <taxon>Eukaryota</taxon>
        <taxon>Metazoa</taxon>
        <taxon>Ecdysozoa</taxon>
        <taxon>Nematoda</taxon>
        <taxon>Enoplea</taxon>
        <taxon>Dorylaimia</taxon>
        <taxon>Mermithida</taxon>
        <taxon>Mermithoidea</taxon>
        <taxon>Mermithidae</taxon>
        <taxon>Romanomermis</taxon>
    </lineage>
</organism>
<keyword evidence="1" id="KW-1185">Reference proteome</keyword>
<proteinExistence type="predicted"/>
<dbReference type="WBParaSite" id="nRc.2.0.1.t45554-RA">
    <property type="protein sequence ID" value="nRc.2.0.1.t45554-RA"/>
    <property type="gene ID" value="nRc.2.0.1.g45554"/>
</dbReference>
<sequence length="205" mass="23271">MWSAIRHSWPLSLVVYPTYSATRSTIATARGLGENKLSSDVTFKIYKLGFFEIEFPDYSTECKKVESSRIQPKTKLIAIRKLLTCFKKSKAHKECYAPMAIPDCNMAIAPAIDDDLHLFLEWANKWPETLVTTEPILEQLLAEGLTVQEWTKENSVIFCCGIQAIGNSQFTGLSTVFVMKTVVREMPSDRIKKKILNNKVFFVGH</sequence>
<name>A0A915L367_ROMCU</name>